<protein>
    <submittedName>
        <fullName evidence="1">Uncharacterized protein</fullName>
    </submittedName>
</protein>
<sequence>MGKSHDNNLLTPIRFKKRSFMSFLNRIGVIRIFSGTIRMSVDRLITFVDSYNNSTRIHPSFLEK</sequence>
<dbReference type="AlphaFoldDB" id="A0A7W5ULE1"/>
<organism evidence="1 2">
    <name type="scientific">Alloprevotella rava</name>
    <dbReference type="NCBI Taxonomy" id="671218"/>
    <lineage>
        <taxon>Bacteria</taxon>
        <taxon>Pseudomonadati</taxon>
        <taxon>Bacteroidota</taxon>
        <taxon>Bacteroidia</taxon>
        <taxon>Bacteroidales</taxon>
        <taxon>Prevotellaceae</taxon>
        <taxon>Alloprevotella</taxon>
    </lineage>
</organism>
<accession>A0A7W5ULE1</accession>
<dbReference type="Proteomes" id="UP000541425">
    <property type="component" value="Unassembled WGS sequence"/>
</dbReference>
<comment type="caution">
    <text evidence="1">The sequence shown here is derived from an EMBL/GenBank/DDBJ whole genome shotgun (WGS) entry which is preliminary data.</text>
</comment>
<dbReference type="EMBL" id="JACICA010000018">
    <property type="protein sequence ID" value="MBB3703627.1"/>
    <property type="molecule type" value="Genomic_DNA"/>
</dbReference>
<gene>
    <name evidence="1" type="ORF">FHS60_002122</name>
</gene>
<evidence type="ECO:0000313" key="2">
    <source>
        <dbReference type="Proteomes" id="UP000541425"/>
    </source>
</evidence>
<proteinExistence type="predicted"/>
<name>A0A7W5ULE1_9BACT</name>
<evidence type="ECO:0000313" key="1">
    <source>
        <dbReference type="EMBL" id="MBB3703627.1"/>
    </source>
</evidence>
<reference evidence="1 2" key="1">
    <citation type="submission" date="2020-08" db="EMBL/GenBank/DDBJ databases">
        <title>Genomic Encyclopedia of Type Strains, Phase IV (KMG-IV): sequencing the most valuable type-strain genomes for metagenomic binning, comparative biology and taxonomic classification.</title>
        <authorList>
            <person name="Goeker M."/>
        </authorList>
    </citation>
    <scope>NUCLEOTIDE SEQUENCE [LARGE SCALE GENOMIC DNA]</scope>
    <source>
        <strain evidence="1 2">DSM 22548</strain>
    </source>
</reference>